<name>A0A1Y2K030_9PROT</name>
<evidence type="ECO:0000313" key="11">
    <source>
        <dbReference type="EMBL" id="OSM00466.1"/>
    </source>
</evidence>
<dbReference type="NCBIfam" id="TIGR00362">
    <property type="entry name" value="DnaA"/>
    <property type="match status" value="1"/>
</dbReference>
<keyword evidence="6" id="KW-0446">Lipid-binding</keyword>
<evidence type="ECO:0000313" key="12">
    <source>
        <dbReference type="Proteomes" id="UP000194003"/>
    </source>
</evidence>
<dbReference type="GO" id="GO:0006270">
    <property type="term" value="P:DNA replication initiation"/>
    <property type="evidence" value="ECO:0007669"/>
    <property type="project" value="UniProtKB-UniRule"/>
</dbReference>
<sequence>MGLGKTHVMQAIGNQILAERPDLRVLYTSSENFMTQLINSLRQKQVFNFKDTFRKVDVLMVDDIQFIAGKKATQEEFFHTFNALYEAKKQIVLTADSFPHEIEHLEERLRSRFGMGLVADMQPPELETRIAILKNKASGEGLELADEVAFFLAEAIQTNVRELEGALIRVSAYASLTGKPITMALVRESLKDIVKGRDKPATIERIQETVANYFKITQADLRGTKKSRLYSHPRQVAMYLCKQLTRHSYPEIGHRFGGRDHTTVLYAVDKIDKKRNDDAELAETLATLSDMLRR</sequence>
<protein>
    <recommendedName>
        <fullName evidence="8">Chromosomal replication initiator protein DnaA</fullName>
    </recommendedName>
</protein>
<dbReference type="FunFam" id="1.10.8.60:FF:000003">
    <property type="entry name" value="Chromosomal replication initiator protein DnaA"/>
    <property type="match status" value="1"/>
</dbReference>
<evidence type="ECO:0000256" key="1">
    <source>
        <dbReference type="ARBA" id="ARBA00006583"/>
    </source>
</evidence>
<dbReference type="Pfam" id="PF08299">
    <property type="entry name" value="Bac_DnaA_C"/>
    <property type="match status" value="1"/>
</dbReference>
<comment type="similarity">
    <text evidence="1 9">Belongs to the DnaA family.</text>
</comment>
<comment type="caution">
    <text evidence="11">The sequence shown here is derived from an EMBL/GenBank/DDBJ whole genome shotgun (WGS) entry which is preliminary data.</text>
</comment>
<dbReference type="InterPro" id="IPR018312">
    <property type="entry name" value="Chromosome_initiator_DnaA_CS"/>
</dbReference>
<reference evidence="11 12" key="1">
    <citation type="journal article" date="2016" name="BMC Genomics">
        <title>Combined genomic and structural analyses of a cultured magnetotactic bacterium reveals its niche adaptation to a dynamic environment.</title>
        <authorList>
            <person name="Araujo A.C."/>
            <person name="Morillo V."/>
            <person name="Cypriano J."/>
            <person name="Teixeira L.C."/>
            <person name="Leao P."/>
            <person name="Lyra S."/>
            <person name="Almeida L.G."/>
            <person name="Bazylinski D.A."/>
            <person name="Vasconcellos A.T."/>
            <person name="Abreu F."/>
            <person name="Lins U."/>
        </authorList>
    </citation>
    <scope>NUCLEOTIDE SEQUENCE [LARGE SCALE GENOMIC DNA]</scope>
    <source>
        <strain evidence="11 12">IT-1</strain>
    </source>
</reference>
<feature type="domain" description="Chromosomal replication initiator DnaA C-terminal" evidence="10">
    <location>
        <begin position="202"/>
        <end position="271"/>
    </location>
</feature>
<dbReference type="InterPro" id="IPR020591">
    <property type="entry name" value="Chromosome_initiator_DnaA-like"/>
</dbReference>
<evidence type="ECO:0000256" key="6">
    <source>
        <dbReference type="ARBA" id="ARBA00023121"/>
    </source>
</evidence>
<dbReference type="SMART" id="SM00760">
    <property type="entry name" value="Bac_DnaA_C"/>
    <property type="match status" value="1"/>
</dbReference>
<dbReference type="CDD" id="cd00009">
    <property type="entry name" value="AAA"/>
    <property type="match status" value="1"/>
</dbReference>
<dbReference type="Pfam" id="PF00308">
    <property type="entry name" value="Bac_DnaA"/>
    <property type="match status" value="1"/>
</dbReference>
<gene>
    <name evidence="11" type="ORF">MAIT1_05482</name>
</gene>
<evidence type="ECO:0000256" key="3">
    <source>
        <dbReference type="ARBA" id="ARBA00022705"/>
    </source>
</evidence>
<keyword evidence="4" id="KW-0547">Nucleotide-binding</keyword>
<dbReference type="PANTHER" id="PTHR30050">
    <property type="entry name" value="CHROMOSOMAL REPLICATION INITIATOR PROTEIN DNAA"/>
    <property type="match status" value="1"/>
</dbReference>
<evidence type="ECO:0000256" key="5">
    <source>
        <dbReference type="ARBA" id="ARBA00022840"/>
    </source>
</evidence>
<dbReference type="InterPro" id="IPR013317">
    <property type="entry name" value="DnaA_dom"/>
</dbReference>
<dbReference type="GO" id="GO:0005886">
    <property type="term" value="C:plasma membrane"/>
    <property type="evidence" value="ECO:0007669"/>
    <property type="project" value="TreeGrafter"/>
</dbReference>
<keyword evidence="3 9" id="KW-0235">DNA replication</keyword>
<proteinExistence type="inferred from homology"/>
<organism evidence="11 12">
    <name type="scientific">Magnetofaba australis IT-1</name>
    <dbReference type="NCBI Taxonomy" id="1434232"/>
    <lineage>
        <taxon>Bacteria</taxon>
        <taxon>Pseudomonadati</taxon>
        <taxon>Pseudomonadota</taxon>
        <taxon>Magnetococcia</taxon>
        <taxon>Magnetococcales</taxon>
        <taxon>Magnetococcaceae</taxon>
        <taxon>Magnetofaba</taxon>
    </lineage>
</organism>
<evidence type="ECO:0000256" key="7">
    <source>
        <dbReference type="ARBA" id="ARBA00023125"/>
    </source>
</evidence>
<dbReference type="CDD" id="cd06571">
    <property type="entry name" value="Bac_DnaA_C"/>
    <property type="match status" value="1"/>
</dbReference>
<dbReference type="EMBL" id="LVJN01000021">
    <property type="protein sequence ID" value="OSM00466.1"/>
    <property type="molecule type" value="Genomic_DNA"/>
</dbReference>
<dbReference type="SUPFAM" id="SSF52540">
    <property type="entry name" value="P-loop containing nucleoside triphosphate hydrolases"/>
    <property type="match status" value="1"/>
</dbReference>
<keyword evidence="12" id="KW-1185">Reference proteome</keyword>
<dbReference type="InterPro" id="IPR027417">
    <property type="entry name" value="P-loop_NTPase"/>
</dbReference>
<dbReference type="Gene3D" id="3.40.50.300">
    <property type="entry name" value="P-loop containing nucleotide triphosphate hydrolases"/>
    <property type="match status" value="1"/>
</dbReference>
<dbReference type="SUPFAM" id="SSF48295">
    <property type="entry name" value="TrpR-like"/>
    <property type="match status" value="1"/>
</dbReference>
<dbReference type="GO" id="GO:0008289">
    <property type="term" value="F:lipid binding"/>
    <property type="evidence" value="ECO:0007669"/>
    <property type="project" value="UniProtKB-KW"/>
</dbReference>
<evidence type="ECO:0000256" key="4">
    <source>
        <dbReference type="ARBA" id="ARBA00022741"/>
    </source>
</evidence>
<evidence type="ECO:0000256" key="9">
    <source>
        <dbReference type="RuleBase" id="RU004227"/>
    </source>
</evidence>
<dbReference type="GO" id="GO:0005524">
    <property type="term" value="F:ATP binding"/>
    <property type="evidence" value="ECO:0007669"/>
    <property type="project" value="UniProtKB-UniRule"/>
</dbReference>
<evidence type="ECO:0000259" key="10">
    <source>
        <dbReference type="SMART" id="SM00760"/>
    </source>
</evidence>
<dbReference type="InterPro" id="IPR013159">
    <property type="entry name" value="DnaA_C"/>
</dbReference>
<keyword evidence="2" id="KW-0963">Cytoplasm</keyword>
<dbReference type="Proteomes" id="UP000194003">
    <property type="component" value="Unassembled WGS sequence"/>
</dbReference>
<evidence type="ECO:0000256" key="2">
    <source>
        <dbReference type="ARBA" id="ARBA00022490"/>
    </source>
</evidence>
<keyword evidence="7" id="KW-0238">DNA-binding</keyword>
<dbReference type="PANTHER" id="PTHR30050:SF2">
    <property type="entry name" value="CHROMOSOMAL REPLICATION INITIATOR PROTEIN DNAA"/>
    <property type="match status" value="1"/>
</dbReference>
<dbReference type="GO" id="GO:0006275">
    <property type="term" value="P:regulation of DNA replication"/>
    <property type="evidence" value="ECO:0007669"/>
    <property type="project" value="UniProtKB-UniRule"/>
</dbReference>
<dbReference type="InterPro" id="IPR001957">
    <property type="entry name" value="Chromosome_initiator_DnaA"/>
</dbReference>
<dbReference type="Gene3D" id="1.10.8.60">
    <property type="match status" value="1"/>
</dbReference>
<dbReference type="InterPro" id="IPR010921">
    <property type="entry name" value="Trp_repressor/repl_initiator"/>
</dbReference>
<dbReference type="AlphaFoldDB" id="A0A1Y2K030"/>
<dbReference type="PROSITE" id="PS01008">
    <property type="entry name" value="DNAA"/>
    <property type="match status" value="1"/>
</dbReference>
<dbReference type="GO" id="GO:0003688">
    <property type="term" value="F:DNA replication origin binding"/>
    <property type="evidence" value="ECO:0007669"/>
    <property type="project" value="UniProtKB-UniRule"/>
</dbReference>
<dbReference type="Gene3D" id="1.10.1750.10">
    <property type="match status" value="1"/>
</dbReference>
<evidence type="ECO:0000256" key="8">
    <source>
        <dbReference type="NCBIfam" id="TIGR00362"/>
    </source>
</evidence>
<dbReference type="STRING" id="1434232.MAIT1_05482"/>
<dbReference type="PRINTS" id="PR00051">
    <property type="entry name" value="DNAA"/>
</dbReference>
<keyword evidence="5" id="KW-0067">ATP-binding</keyword>
<accession>A0A1Y2K030</accession>